<dbReference type="Proteomes" id="UP000499080">
    <property type="component" value="Unassembled WGS sequence"/>
</dbReference>
<dbReference type="OrthoDB" id="6509217at2759"/>
<dbReference type="EMBL" id="BGPR01006705">
    <property type="protein sequence ID" value="GBN21200.1"/>
    <property type="molecule type" value="Genomic_DNA"/>
</dbReference>
<dbReference type="AlphaFoldDB" id="A0A4Y2M445"/>
<accession>A0A4Y2M445</accession>
<organism evidence="1 2">
    <name type="scientific">Araneus ventricosus</name>
    <name type="common">Orbweaver spider</name>
    <name type="synonym">Epeira ventricosa</name>
    <dbReference type="NCBI Taxonomy" id="182803"/>
    <lineage>
        <taxon>Eukaryota</taxon>
        <taxon>Metazoa</taxon>
        <taxon>Ecdysozoa</taxon>
        <taxon>Arthropoda</taxon>
        <taxon>Chelicerata</taxon>
        <taxon>Arachnida</taxon>
        <taxon>Araneae</taxon>
        <taxon>Araneomorphae</taxon>
        <taxon>Entelegynae</taxon>
        <taxon>Araneoidea</taxon>
        <taxon>Araneidae</taxon>
        <taxon>Araneus</taxon>
    </lineage>
</organism>
<keyword evidence="2" id="KW-1185">Reference proteome</keyword>
<name>A0A4Y2M445_ARAVE</name>
<sequence>MEALLLEEEALALILLNKQIQKKKRNRRFWTHKIVQLRGEAGLFANLYRELRNDDEKFFDFLRMSIALFDELLGHIKDKIKKKDTVMRSSITPEERLVITLR</sequence>
<evidence type="ECO:0000313" key="2">
    <source>
        <dbReference type="Proteomes" id="UP000499080"/>
    </source>
</evidence>
<evidence type="ECO:0000313" key="1">
    <source>
        <dbReference type="EMBL" id="GBN21200.1"/>
    </source>
</evidence>
<reference evidence="1 2" key="1">
    <citation type="journal article" date="2019" name="Sci. Rep.">
        <title>Orb-weaving spider Araneus ventricosus genome elucidates the spidroin gene catalogue.</title>
        <authorList>
            <person name="Kono N."/>
            <person name="Nakamura H."/>
            <person name="Ohtoshi R."/>
            <person name="Moran D.A.P."/>
            <person name="Shinohara A."/>
            <person name="Yoshida Y."/>
            <person name="Fujiwara M."/>
            <person name="Mori M."/>
            <person name="Tomita M."/>
            <person name="Arakawa K."/>
        </authorList>
    </citation>
    <scope>NUCLEOTIDE SEQUENCE [LARGE SCALE GENOMIC DNA]</scope>
</reference>
<gene>
    <name evidence="1" type="ORF">AVEN_214323_1</name>
</gene>
<comment type="caution">
    <text evidence="1">The sequence shown here is derived from an EMBL/GenBank/DDBJ whole genome shotgun (WGS) entry which is preliminary data.</text>
</comment>
<proteinExistence type="predicted"/>
<protein>
    <submittedName>
        <fullName evidence="1">Uncharacterized protein</fullName>
    </submittedName>
</protein>